<gene>
    <name evidence="1" type="ORF">C2G38_2159563</name>
</gene>
<sequence>MGLNKSLNELKVQFDREVRDAKRVYVSDSYIYIDIEANNVIIHPNTPPAGEGVFIRDFKNPAKIIGKTCSLESNFPISLYLRNWDTGNPNHLNKGLAQWTSHSFDLLPAIRNTDDPEHPDLFIDDARPATIHAIYLNENSSSEELRRVDLFGIQVSSGSKLTAALPSNIILEISNLVLHKI</sequence>
<comment type="caution">
    <text evidence="1">The sequence shown here is derived from an EMBL/GenBank/DDBJ whole genome shotgun (WGS) entry which is preliminary data.</text>
</comment>
<proteinExistence type="predicted"/>
<organism evidence="1 2">
    <name type="scientific">Gigaspora rosea</name>
    <dbReference type="NCBI Taxonomy" id="44941"/>
    <lineage>
        <taxon>Eukaryota</taxon>
        <taxon>Fungi</taxon>
        <taxon>Fungi incertae sedis</taxon>
        <taxon>Mucoromycota</taxon>
        <taxon>Glomeromycotina</taxon>
        <taxon>Glomeromycetes</taxon>
        <taxon>Diversisporales</taxon>
        <taxon>Gigasporaceae</taxon>
        <taxon>Gigaspora</taxon>
    </lineage>
</organism>
<dbReference type="EMBL" id="QKWP01000086">
    <property type="protein sequence ID" value="RIB27826.1"/>
    <property type="molecule type" value="Genomic_DNA"/>
</dbReference>
<accession>A0A397W8W4</accession>
<reference evidence="1 2" key="1">
    <citation type="submission" date="2018-06" db="EMBL/GenBank/DDBJ databases">
        <title>Comparative genomics reveals the genomic features of Rhizophagus irregularis, R. cerebriforme, R. diaphanum and Gigaspora rosea, and their symbiotic lifestyle signature.</title>
        <authorList>
            <person name="Morin E."/>
            <person name="San Clemente H."/>
            <person name="Chen E.C.H."/>
            <person name="De La Providencia I."/>
            <person name="Hainaut M."/>
            <person name="Kuo A."/>
            <person name="Kohler A."/>
            <person name="Murat C."/>
            <person name="Tang N."/>
            <person name="Roy S."/>
            <person name="Loubradou J."/>
            <person name="Henrissat B."/>
            <person name="Grigoriev I.V."/>
            <person name="Corradi N."/>
            <person name="Roux C."/>
            <person name="Martin F.M."/>
        </authorList>
    </citation>
    <scope>NUCLEOTIDE SEQUENCE [LARGE SCALE GENOMIC DNA]</scope>
    <source>
        <strain evidence="1 2">DAOM 194757</strain>
    </source>
</reference>
<evidence type="ECO:0000313" key="2">
    <source>
        <dbReference type="Proteomes" id="UP000266673"/>
    </source>
</evidence>
<evidence type="ECO:0000313" key="1">
    <source>
        <dbReference type="EMBL" id="RIB27826.1"/>
    </source>
</evidence>
<protein>
    <submittedName>
        <fullName evidence="1">Uncharacterized protein</fullName>
    </submittedName>
</protein>
<dbReference type="OrthoDB" id="2486944at2759"/>
<dbReference type="Proteomes" id="UP000266673">
    <property type="component" value="Unassembled WGS sequence"/>
</dbReference>
<dbReference type="AlphaFoldDB" id="A0A397W8W4"/>
<keyword evidence="2" id="KW-1185">Reference proteome</keyword>
<name>A0A397W8W4_9GLOM</name>